<keyword evidence="3" id="KW-1185">Reference proteome</keyword>
<evidence type="ECO:0000313" key="2">
    <source>
        <dbReference type="EMBL" id="SMX88348.1"/>
    </source>
</evidence>
<feature type="transmembrane region" description="Helical" evidence="1">
    <location>
        <begin position="62"/>
        <end position="89"/>
    </location>
</feature>
<proteinExistence type="predicted"/>
<keyword evidence="1" id="KW-0472">Membrane</keyword>
<protein>
    <submittedName>
        <fullName evidence="2">ABC-2 type transport system permease protein</fullName>
    </submittedName>
</protein>
<evidence type="ECO:0000313" key="3">
    <source>
        <dbReference type="Proteomes" id="UP000234342"/>
    </source>
</evidence>
<dbReference type="AlphaFoldDB" id="A0A2H1JM08"/>
<keyword evidence="1" id="KW-1133">Transmembrane helix</keyword>
<dbReference type="Proteomes" id="UP000234342">
    <property type="component" value="Unassembled WGS sequence"/>
</dbReference>
<accession>A0A2H1JM08</accession>
<organism evidence="2 3">
    <name type="scientific">Brevibacterium antiquum</name>
    <dbReference type="NCBI Taxonomy" id="234835"/>
    <lineage>
        <taxon>Bacteria</taxon>
        <taxon>Bacillati</taxon>
        <taxon>Actinomycetota</taxon>
        <taxon>Actinomycetes</taxon>
        <taxon>Micrococcales</taxon>
        <taxon>Brevibacteriaceae</taxon>
        <taxon>Brevibacterium</taxon>
    </lineage>
</organism>
<dbReference type="EMBL" id="FXZE01000008">
    <property type="protein sequence ID" value="SMX88348.1"/>
    <property type="molecule type" value="Genomic_DNA"/>
</dbReference>
<evidence type="ECO:0000256" key="1">
    <source>
        <dbReference type="SAM" id="Phobius"/>
    </source>
</evidence>
<reference evidence="3" key="1">
    <citation type="submission" date="2017-03" db="EMBL/GenBank/DDBJ databases">
        <authorList>
            <person name="Monnet C."/>
        </authorList>
    </citation>
    <scope>NUCLEOTIDE SEQUENCE [LARGE SCALE GENOMIC DNA]</scope>
    <source>
        <strain evidence="3">P10</strain>
    </source>
</reference>
<name>A0A2H1JM08_9MICO</name>
<sequence length="95" mass="10159">MLLIGLVVALHGLAPRFPIVFLYSAFMALFGHMLRFGQRILDMSLFDHIGQYPVQDPDTTAIALPLGAAVVLPLGAAVVLIDVGIAGFCRRGIPT</sequence>
<gene>
    <name evidence="2" type="ORF">BANT10_02144</name>
</gene>
<keyword evidence="1" id="KW-0812">Transmembrane</keyword>